<evidence type="ECO:0000256" key="15">
    <source>
        <dbReference type="RuleBase" id="RU004016"/>
    </source>
</evidence>
<dbReference type="InterPro" id="IPR018044">
    <property type="entry name" value="Peptidase_S11"/>
</dbReference>
<evidence type="ECO:0000313" key="18">
    <source>
        <dbReference type="Proteomes" id="UP000190625"/>
    </source>
</evidence>
<keyword evidence="6" id="KW-0645">Protease</keyword>
<dbReference type="RefSeq" id="WP_078809828.1">
    <property type="nucleotide sequence ID" value="NZ_FUWM01000010.1"/>
</dbReference>
<dbReference type="GO" id="GO:0009252">
    <property type="term" value="P:peptidoglycan biosynthetic process"/>
    <property type="evidence" value="ECO:0007669"/>
    <property type="project" value="UniProtKB-UniPathway"/>
</dbReference>
<evidence type="ECO:0000256" key="5">
    <source>
        <dbReference type="ARBA" id="ARBA00022645"/>
    </source>
</evidence>
<evidence type="ECO:0000256" key="3">
    <source>
        <dbReference type="ARBA" id="ARBA00007164"/>
    </source>
</evidence>
<dbReference type="STRING" id="142842.SAMN02745118_01346"/>
<feature type="domain" description="Peptidase S11 D-Ala-D-Ala carboxypeptidase A C-terminal" evidence="16">
    <location>
        <begin position="283"/>
        <end position="374"/>
    </location>
</feature>
<dbReference type="GO" id="GO:0006508">
    <property type="term" value="P:proteolysis"/>
    <property type="evidence" value="ECO:0007669"/>
    <property type="project" value="UniProtKB-KW"/>
</dbReference>
<keyword evidence="7" id="KW-0732">Signal</keyword>
<feature type="active site" description="Acyl-ester intermediate" evidence="13">
    <location>
        <position position="64"/>
    </location>
</feature>
<dbReference type="InterPro" id="IPR001967">
    <property type="entry name" value="Peptidase_S11_N"/>
</dbReference>
<dbReference type="SUPFAM" id="SSF56601">
    <property type="entry name" value="beta-lactamase/transpeptidase-like"/>
    <property type="match status" value="1"/>
</dbReference>
<dbReference type="GO" id="GO:0009002">
    <property type="term" value="F:serine-type D-Ala-D-Ala carboxypeptidase activity"/>
    <property type="evidence" value="ECO:0007669"/>
    <property type="project" value="UniProtKB-EC"/>
</dbReference>
<dbReference type="Pfam" id="PF07943">
    <property type="entry name" value="PBP5_C"/>
    <property type="match status" value="1"/>
</dbReference>
<evidence type="ECO:0000256" key="12">
    <source>
        <dbReference type="ARBA" id="ARBA00034000"/>
    </source>
</evidence>
<dbReference type="GO" id="GO:0071555">
    <property type="term" value="P:cell wall organization"/>
    <property type="evidence" value="ECO:0007669"/>
    <property type="project" value="UniProtKB-KW"/>
</dbReference>
<evidence type="ECO:0000256" key="4">
    <source>
        <dbReference type="ARBA" id="ARBA00012448"/>
    </source>
</evidence>
<proteinExistence type="inferred from homology"/>
<dbReference type="InterPro" id="IPR037167">
    <property type="entry name" value="Peptidase_S11_C_sf"/>
</dbReference>
<dbReference type="Pfam" id="PF00768">
    <property type="entry name" value="Peptidase_S11"/>
    <property type="match status" value="1"/>
</dbReference>
<evidence type="ECO:0000256" key="9">
    <source>
        <dbReference type="ARBA" id="ARBA00022960"/>
    </source>
</evidence>
<dbReference type="EC" id="3.4.16.4" evidence="4"/>
<evidence type="ECO:0000256" key="7">
    <source>
        <dbReference type="ARBA" id="ARBA00022729"/>
    </source>
</evidence>
<evidence type="ECO:0000256" key="2">
    <source>
        <dbReference type="ARBA" id="ARBA00004752"/>
    </source>
</evidence>
<evidence type="ECO:0000313" key="17">
    <source>
        <dbReference type="EMBL" id="SJZ62107.1"/>
    </source>
</evidence>
<dbReference type="SMART" id="SM00936">
    <property type="entry name" value="PBP5_C"/>
    <property type="match status" value="1"/>
</dbReference>
<keyword evidence="18" id="KW-1185">Reference proteome</keyword>
<comment type="catalytic activity">
    <reaction evidence="12">
        <text>Preferential cleavage: (Ac)2-L-Lys-D-Ala-|-D-Ala. Also transpeptidation of peptidyl-alanyl moieties that are N-acyl substituents of D-alanine.</text>
        <dbReference type="EC" id="3.4.16.4"/>
    </reaction>
</comment>
<evidence type="ECO:0000256" key="10">
    <source>
        <dbReference type="ARBA" id="ARBA00022984"/>
    </source>
</evidence>
<dbReference type="InterPro" id="IPR015956">
    <property type="entry name" value="Peniciliin-bd_prot_C_sf"/>
</dbReference>
<dbReference type="AlphaFoldDB" id="A0A1T4M5F8"/>
<dbReference type="GO" id="GO:0008360">
    <property type="term" value="P:regulation of cell shape"/>
    <property type="evidence" value="ECO:0007669"/>
    <property type="project" value="UniProtKB-KW"/>
</dbReference>
<comment type="similarity">
    <text evidence="3 15">Belongs to the peptidase S11 family.</text>
</comment>
<keyword evidence="10" id="KW-0573">Peptidoglycan synthesis</keyword>
<keyword evidence="5 17" id="KW-0121">Carboxypeptidase</keyword>
<dbReference type="SUPFAM" id="SSF69189">
    <property type="entry name" value="Penicillin-binding protein associated domain"/>
    <property type="match status" value="1"/>
</dbReference>
<dbReference type="Gene3D" id="2.60.410.10">
    <property type="entry name" value="D-Ala-D-Ala carboxypeptidase, C-terminal domain"/>
    <property type="match status" value="1"/>
</dbReference>
<accession>A0A1T4M5F8</accession>
<evidence type="ECO:0000256" key="13">
    <source>
        <dbReference type="PIRSR" id="PIRSR618044-1"/>
    </source>
</evidence>
<evidence type="ECO:0000256" key="14">
    <source>
        <dbReference type="PIRSR" id="PIRSR618044-2"/>
    </source>
</evidence>
<sequence>MFKRLFIIILISSLMLFIYSPFIAAQSIPDPQFDLKAKSAILMEAKSGRILFKKDSNEKLPPASITKIMTLLLTMEAIDEGRAKLDDMVSTSEHAASMGGSQIWLEPGEELTLENMIKAIAIVSANDACVAVAEYLYGTDEAFVNAMNKKAKELDMKGTYFMNTNGLPPSDPEIQGNHTSANDVALMSRELINKYPRVLDYTGVWIDHLRDGDSFLRNTNNLVRFYKGADGLKTGYTSEAGYCVSATAQREGLRFVAVVMQEKNSKVRFNEAGKLLSYGFNLYRSIKVVKKGDLVIDRIEIYKAKNPMIQAIAKEDLMAAVFRGNEDKLKRQVVIHSDLVAPLKKGDKVGELRVVASDKVIASVDLVANRDVEKGNILQIIIQLLKKFFMNIVNLFN</sequence>
<feature type="active site" evidence="13">
    <location>
        <position position="124"/>
    </location>
</feature>
<dbReference type="Gene3D" id="3.40.710.10">
    <property type="entry name" value="DD-peptidase/beta-lactamase superfamily"/>
    <property type="match status" value="1"/>
</dbReference>
<dbReference type="EMBL" id="FUWM01000010">
    <property type="protein sequence ID" value="SJZ62107.1"/>
    <property type="molecule type" value="Genomic_DNA"/>
</dbReference>
<protein>
    <recommendedName>
        <fullName evidence="4">serine-type D-Ala-D-Ala carboxypeptidase</fullName>
        <ecNumber evidence="4">3.4.16.4</ecNumber>
    </recommendedName>
</protein>
<dbReference type="PRINTS" id="PR00725">
    <property type="entry name" value="DADACBPTASE1"/>
</dbReference>
<keyword evidence="11" id="KW-0961">Cell wall biogenesis/degradation</keyword>
<organism evidence="17 18">
    <name type="scientific">Selenihalanaerobacter shriftii</name>
    <dbReference type="NCBI Taxonomy" id="142842"/>
    <lineage>
        <taxon>Bacteria</taxon>
        <taxon>Bacillati</taxon>
        <taxon>Bacillota</taxon>
        <taxon>Clostridia</taxon>
        <taxon>Halanaerobiales</taxon>
        <taxon>Halobacteroidaceae</taxon>
        <taxon>Selenihalanaerobacter</taxon>
    </lineage>
</organism>
<keyword evidence="8" id="KW-0378">Hydrolase</keyword>
<dbReference type="InterPro" id="IPR012338">
    <property type="entry name" value="Beta-lactam/transpept-like"/>
</dbReference>
<evidence type="ECO:0000256" key="1">
    <source>
        <dbReference type="ARBA" id="ARBA00003217"/>
    </source>
</evidence>
<evidence type="ECO:0000256" key="8">
    <source>
        <dbReference type="ARBA" id="ARBA00022801"/>
    </source>
</evidence>
<gene>
    <name evidence="17" type="ORF">SAMN02745118_01346</name>
</gene>
<feature type="binding site" evidence="14">
    <location>
        <position position="233"/>
    </location>
    <ligand>
        <name>substrate</name>
    </ligand>
</feature>
<evidence type="ECO:0000259" key="16">
    <source>
        <dbReference type="SMART" id="SM00936"/>
    </source>
</evidence>
<reference evidence="18" key="1">
    <citation type="submission" date="2017-02" db="EMBL/GenBank/DDBJ databases">
        <authorList>
            <person name="Varghese N."/>
            <person name="Submissions S."/>
        </authorList>
    </citation>
    <scope>NUCLEOTIDE SEQUENCE [LARGE SCALE GENOMIC DNA]</scope>
    <source>
        <strain evidence="18">ATCC BAA-73</strain>
    </source>
</reference>
<dbReference type="Proteomes" id="UP000190625">
    <property type="component" value="Unassembled WGS sequence"/>
</dbReference>
<feature type="active site" description="Proton acceptor" evidence="13">
    <location>
        <position position="67"/>
    </location>
</feature>
<dbReference type="PANTHER" id="PTHR21581">
    <property type="entry name" value="D-ALANYL-D-ALANINE CARBOXYPEPTIDASE"/>
    <property type="match status" value="1"/>
</dbReference>
<name>A0A1T4M5F8_9FIRM</name>
<comment type="function">
    <text evidence="1">Removes C-terminal D-alanyl residues from sugar-peptide cell wall precursors.</text>
</comment>
<dbReference type="OrthoDB" id="9791132at2"/>
<evidence type="ECO:0000256" key="6">
    <source>
        <dbReference type="ARBA" id="ARBA00022670"/>
    </source>
</evidence>
<comment type="pathway">
    <text evidence="2">Cell wall biogenesis; peptidoglycan biosynthesis.</text>
</comment>
<evidence type="ECO:0000256" key="11">
    <source>
        <dbReference type="ARBA" id="ARBA00023316"/>
    </source>
</evidence>
<dbReference type="UniPathway" id="UPA00219"/>
<dbReference type="PANTHER" id="PTHR21581:SF6">
    <property type="entry name" value="TRAFFICKING PROTEIN PARTICLE COMPLEX SUBUNIT 12"/>
    <property type="match status" value="1"/>
</dbReference>
<keyword evidence="9" id="KW-0133">Cell shape</keyword>
<dbReference type="InterPro" id="IPR012907">
    <property type="entry name" value="Peptidase_S11_C"/>
</dbReference>